<dbReference type="AlphaFoldDB" id="A0AA48LAH8"/>
<dbReference type="Proteomes" id="UP001233271">
    <property type="component" value="Chromosome 7b"/>
</dbReference>
<dbReference type="GeneID" id="85498797"/>
<protein>
    <submittedName>
        <fullName evidence="3">Uncharacterized protein</fullName>
    </submittedName>
</protein>
<name>A0AA48LAH8_9TREE</name>
<feature type="chain" id="PRO_5041278967" evidence="2">
    <location>
        <begin position="19"/>
        <end position="318"/>
    </location>
</feature>
<organism evidence="3 4">
    <name type="scientific">Cutaneotrichosporon cavernicola</name>
    <dbReference type="NCBI Taxonomy" id="279322"/>
    <lineage>
        <taxon>Eukaryota</taxon>
        <taxon>Fungi</taxon>
        <taxon>Dikarya</taxon>
        <taxon>Basidiomycota</taxon>
        <taxon>Agaricomycotina</taxon>
        <taxon>Tremellomycetes</taxon>
        <taxon>Trichosporonales</taxon>
        <taxon>Trichosporonaceae</taxon>
        <taxon>Cutaneotrichosporon</taxon>
    </lineage>
</organism>
<reference evidence="3" key="1">
    <citation type="journal article" date="2023" name="BMC Genomics">
        <title>Chromosome-level genome assemblies of Cutaneotrichosporon spp. (Trichosporonales, Basidiomycota) reveal imbalanced evolution between nucleotide sequences and chromosome synteny.</title>
        <authorList>
            <person name="Kobayashi Y."/>
            <person name="Kayamori A."/>
            <person name="Aoki K."/>
            <person name="Shiwa Y."/>
            <person name="Matsutani M."/>
            <person name="Fujita N."/>
            <person name="Sugita T."/>
            <person name="Iwasaki W."/>
            <person name="Tanaka N."/>
            <person name="Takashima M."/>
        </authorList>
    </citation>
    <scope>NUCLEOTIDE SEQUENCE</scope>
    <source>
        <strain evidence="3">HIS019</strain>
    </source>
</reference>
<dbReference type="RefSeq" id="XP_060460192.1">
    <property type="nucleotide sequence ID" value="XM_060603949.1"/>
</dbReference>
<evidence type="ECO:0000313" key="3">
    <source>
        <dbReference type="EMBL" id="BEI94927.1"/>
    </source>
</evidence>
<feature type="compositionally biased region" description="Acidic residues" evidence="1">
    <location>
        <begin position="171"/>
        <end position="186"/>
    </location>
</feature>
<evidence type="ECO:0000256" key="1">
    <source>
        <dbReference type="SAM" id="MobiDB-lite"/>
    </source>
</evidence>
<feature type="compositionally biased region" description="Acidic residues" evidence="1">
    <location>
        <begin position="246"/>
        <end position="288"/>
    </location>
</feature>
<evidence type="ECO:0000256" key="2">
    <source>
        <dbReference type="SAM" id="SignalP"/>
    </source>
</evidence>
<keyword evidence="4" id="KW-1185">Reference proteome</keyword>
<feature type="region of interest" description="Disordered" evidence="1">
    <location>
        <begin position="233"/>
        <end position="288"/>
    </location>
</feature>
<dbReference type="EMBL" id="AP028219">
    <property type="protein sequence ID" value="BEI94927.1"/>
    <property type="molecule type" value="Genomic_DNA"/>
</dbReference>
<gene>
    <name evidence="3" type="ORF">CcaverHIS019_0705080</name>
</gene>
<feature type="region of interest" description="Disordered" evidence="1">
    <location>
        <begin position="171"/>
        <end position="206"/>
    </location>
</feature>
<sequence>MMSIFLVPLLSPLTVRFAHRNTHVDEAYSDSDDVFAVLANLSRLFEPAWRPLPGTAVKRMVVNTWTHPGDRFEDKRKMHPHAMWGTQGLAWDLGASADEIHPRGGGGCVCFQPAEQPTHAHDGHPPNGGRKWGHDNMVPTITNHVIDRMLTGIVTTFVSPLTFRQVPWEADANESDDDDGDDDGDGSVDGLAAWPDWGAERDSTKASTFRSNARLRVYSVRLYPEVLINIPEDGLEGDEKSQADHDYDEGSQEALEGEDDSQDGLDDEYSSEDDSENDSEDEDVDADEILVRIRFMGLDECRAGTERLGSKRPPCEGK</sequence>
<proteinExistence type="predicted"/>
<feature type="signal peptide" evidence="2">
    <location>
        <begin position="1"/>
        <end position="18"/>
    </location>
</feature>
<dbReference type="KEGG" id="ccac:CcaHIS019_0705080"/>
<keyword evidence="2" id="KW-0732">Signal</keyword>
<accession>A0AA48LAH8</accession>
<evidence type="ECO:0000313" key="4">
    <source>
        <dbReference type="Proteomes" id="UP001233271"/>
    </source>
</evidence>